<organism evidence="6 7">
    <name type="scientific">Prymnesium parvum</name>
    <name type="common">Toxic golden alga</name>
    <dbReference type="NCBI Taxonomy" id="97485"/>
    <lineage>
        <taxon>Eukaryota</taxon>
        <taxon>Haptista</taxon>
        <taxon>Haptophyta</taxon>
        <taxon>Prymnesiophyceae</taxon>
        <taxon>Prymnesiales</taxon>
        <taxon>Prymnesiaceae</taxon>
        <taxon>Prymnesium</taxon>
    </lineage>
</organism>
<feature type="region of interest" description="Disordered" evidence="4">
    <location>
        <begin position="210"/>
        <end position="247"/>
    </location>
</feature>
<dbReference type="SUPFAM" id="SSF47473">
    <property type="entry name" value="EF-hand"/>
    <property type="match status" value="1"/>
</dbReference>
<comment type="similarity">
    <text evidence="1 3">Belongs to the PPP phosphatase family.</text>
</comment>
<dbReference type="GO" id="GO:0004722">
    <property type="term" value="F:protein serine/threonine phosphatase activity"/>
    <property type="evidence" value="ECO:0007669"/>
    <property type="project" value="UniProtKB-EC"/>
</dbReference>
<feature type="region of interest" description="Disordered" evidence="4">
    <location>
        <begin position="262"/>
        <end position="326"/>
    </location>
</feature>
<dbReference type="InterPro" id="IPR002048">
    <property type="entry name" value="EF_hand_dom"/>
</dbReference>
<evidence type="ECO:0000256" key="3">
    <source>
        <dbReference type="RuleBase" id="RU004273"/>
    </source>
</evidence>
<accession>A0AB34J269</accession>
<dbReference type="Gene3D" id="3.60.21.10">
    <property type="match status" value="1"/>
</dbReference>
<feature type="compositionally biased region" description="Basic and acidic residues" evidence="4">
    <location>
        <begin position="280"/>
        <end position="292"/>
    </location>
</feature>
<dbReference type="InterPro" id="IPR018247">
    <property type="entry name" value="EF_Hand_1_Ca_BS"/>
</dbReference>
<dbReference type="PROSITE" id="PS00125">
    <property type="entry name" value="SER_THR_PHOSPHATASE"/>
    <property type="match status" value="1"/>
</dbReference>
<evidence type="ECO:0000256" key="4">
    <source>
        <dbReference type="SAM" id="MobiDB-lite"/>
    </source>
</evidence>
<dbReference type="InterPro" id="IPR004843">
    <property type="entry name" value="Calcineurin-like_PHP"/>
</dbReference>
<dbReference type="PANTHER" id="PTHR46422">
    <property type="entry name" value="SERINE/THREONINE-PROTEIN PHOSPHATASE BSL3"/>
    <property type="match status" value="1"/>
</dbReference>
<gene>
    <name evidence="6" type="ORF">AB1Y20_006981</name>
</gene>
<feature type="compositionally biased region" description="Pro residues" evidence="4">
    <location>
        <begin position="300"/>
        <end position="311"/>
    </location>
</feature>
<dbReference type="PROSITE" id="PS50222">
    <property type="entry name" value="EF_HAND_2"/>
    <property type="match status" value="1"/>
</dbReference>
<feature type="compositionally biased region" description="Basic and acidic residues" evidence="4">
    <location>
        <begin position="677"/>
        <end position="691"/>
    </location>
</feature>
<dbReference type="GO" id="GO:0005509">
    <property type="term" value="F:calcium ion binding"/>
    <property type="evidence" value="ECO:0007669"/>
    <property type="project" value="InterPro"/>
</dbReference>
<comment type="caution">
    <text evidence="6">The sequence shown here is derived from an EMBL/GenBank/DDBJ whole genome shotgun (WGS) entry which is preliminary data.</text>
</comment>
<keyword evidence="3" id="KW-0378">Hydrolase</keyword>
<dbReference type="SUPFAM" id="SSF56300">
    <property type="entry name" value="Metallo-dependent phosphatases"/>
    <property type="match status" value="1"/>
</dbReference>
<name>A0AB34J269_PRYPA</name>
<feature type="domain" description="EF-hand" evidence="5">
    <location>
        <begin position="115"/>
        <end position="150"/>
    </location>
</feature>
<keyword evidence="7" id="KW-1185">Reference proteome</keyword>
<dbReference type="PRINTS" id="PR00114">
    <property type="entry name" value="STPHPHTASE"/>
</dbReference>
<sequence>MAGLEPAAAAVKASVTSASASTPRHDNVGALIQQAGWSDAAQQRVRLLYDTLCAGAPSPSSASVCALLEELGVPRAHSEQSVRAIHPFPAQPLSFEAFLLGIVAMDPSTAHAGLWNAARAKFIFRRFDVDGDDRLSIDELAALLSEVSVAYGKPLPPLHEARSEAAQLIAQLQGDDHLTLPQFRDAVGNLKIRGCSRLFRIDAPLFSDGGGVAESTAPPPPAAPGQGGQSIRPEGSRSTSPTRGDHAEVRTISDSMAGLALSQTLPLPTPPPPTTVDPSSTKDVRFSLKKVVDQSWDSDSPPPPRPAPPPADEADDSADGLPLRKQRSVRICTSDAALLTREVVMGTGRWLEPPSPAPAKEVAKRVRDQLLHSEWRPPLDVDGGGGGLAYLCTERELLDMCRLVVQRRCWCDSSCVHLQTPCKIFGDVHGQFADLKRFFSAYGSPNPYTGDIEYVNYLFLGDYVDRGKHSLEVVALLLALKICHPAQVVLLRGNHEDPQINTNYGFRAECRRRCHDGDMVWAAINTVFEMLPVAAVVGEVVLCLHGGIGDHLTSLEQIRQLPRPVTIDLSTRSVLNDILWSDPTEVDSHLGVHPNQRGPNTVTYGKDRVRRFLEDNGLKLLIRAHQCVQDGFEWCADGQVLTLFSAPDYGAKWTNDAAMLIVNRSLHVFPKVLRSKGRDSAKKDWVNDPERPFTPPRVDEPQSNWAA</sequence>
<proteinExistence type="inferred from homology"/>
<evidence type="ECO:0000259" key="5">
    <source>
        <dbReference type="PROSITE" id="PS50222"/>
    </source>
</evidence>
<keyword evidence="2" id="KW-0106">Calcium</keyword>
<dbReference type="EMBL" id="JBGBPQ010000015">
    <property type="protein sequence ID" value="KAL1510685.1"/>
    <property type="molecule type" value="Genomic_DNA"/>
</dbReference>
<dbReference type="Gene3D" id="1.10.238.10">
    <property type="entry name" value="EF-hand"/>
    <property type="match status" value="1"/>
</dbReference>
<evidence type="ECO:0000313" key="6">
    <source>
        <dbReference type="EMBL" id="KAL1510685.1"/>
    </source>
</evidence>
<dbReference type="InterPro" id="IPR006186">
    <property type="entry name" value="Ser/Thr-sp_prot-phosphatase"/>
</dbReference>
<evidence type="ECO:0000256" key="2">
    <source>
        <dbReference type="ARBA" id="ARBA00022837"/>
    </source>
</evidence>
<dbReference type="InterPro" id="IPR011992">
    <property type="entry name" value="EF-hand-dom_pair"/>
</dbReference>
<reference evidence="6 7" key="1">
    <citation type="journal article" date="2024" name="Science">
        <title>Giant polyketide synthase enzymes in the biosynthesis of giant marine polyether toxins.</title>
        <authorList>
            <person name="Fallon T.R."/>
            <person name="Shende V.V."/>
            <person name="Wierzbicki I.H."/>
            <person name="Pendleton A.L."/>
            <person name="Watervoot N.F."/>
            <person name="Auber R.P."/>
            <person name="Gonzalez D.J."/>
            <person name="Wisecaver J.H."/>
            <person name="Moore B.S."/>
        </authorList>
    </citation>
    <scope>NUCLEOTIDE SEQUENCE [LARGE SCALE GENOMIC DNA]</scope>
    <source>
        <strain evidence="6 7">12B1</strain>
    </source>
</reference>
<evidence type="ECO:0000313" key="7">
    <source>
        <dbReference type="Proteomes" id="UP001515480"/>
    </source>
</evidence>
<dbReference type="Pfam" id="PF00149">
    <property type="entry name" value="Metallophos"/>
    <property type="match status" value="1"/>
</dbReference>
<dbReference type="EC" id="3.1.3.16" evidence="3"/>
<evidence type="ECO:0000256" key="1">
    <source>
        <dbReference type="ARBA" id="ARBA00008294"/>
    </source>
</evidence>
<comment type="catalytic activity">
    <reaction evidence="3">
        <text>O-phospho-L-threonyl-[protein] + H2O = L-threonyl-[protein] + phosphate</text>
        <dbReference type="Rhea" id="RHEA:47004"/>
        <dbReference type="Rhea" id="RHEA-COMP:11060"/>
        <dbReference type="Rhea" id="RHEA-COMP:11605"/>
        <dbReference type="ChEBI" id="CHEBI:15377"/>
        <dbReference type="ChEBI" id="CHEBI:30013"/>
        <dbReference type="ChEBI" id="CHEBI:43474"/>
        <dbReference type="ChEBI" id="CHEBI:61977"/>
        <dbReference type="EC" id="3.1.3.16"/>
    </reaction>
</comment>
<dbReference type="InterPro" id="IPR029052">
    <property type="entry name" value="Metallo-depent_PP-like"/>
</dbReference>
<dbReference type="SMART" id="SM00156">
    <property type="entry name" value="PP2Ac"/>
    <property type="match status" value="1"/>
</dbReference>
<dbReference type="PROSITE" id="PS00018">
    <property type="entry name" value="EF_HAND_1"/>
    <property type="match status" value="1"/>
</dbReference>
<dbReference type="AlphaFoldDB" id="A0AB34J269"/>
<feature type="region of interest" description="Disordered" evidence="4">
    <location>
        <begin position="677"/>
        <end position="707"/>
    </location>
</feature>
<protein>
    <recommendedName>
        <fullName evidence="3">Serine/threonine-protein phosphatase</fullName>
        <ecNumber evidence="3">3.1.3.16</ecNumber>
    </recommendedName>
</protein>
<dbReference type="Proteomes" id="UP001515480">
    <property type="component" value="Unassembled WGS sequence"/>
</dbReference>
<dbReference type="PANTHER" id="PTHR46422:SF4">
    <property type="entry name" value="SERINE_THREONINE-PROTEIN PHOSPHATASE BSL3"/>
    <property type="match status" value="1"/>
</dbReference>